<dbReference type="OrthoDB" id="9802729at2"/>
<dbReference type="InterPro" id="IPR011322">
    <property type="entry name" value="N-reg_PII-like_a/b"/>
</dbReference>
<dbReference type="PROSITE" id="PS51343">
    <property type="entry name" value="PII_GLNB_DOM"/>
    <property type="match status" value="1"/>
</dbReference>
<dbReference type="RefSeq" id="WP_128214356.1">
    <property type="nucleotide sequence ID" value="NZ_CP025746.1"/>
</dbReference>
<sequence>MREVVAIIRMNMVNKTKEALLKEGIAAVTCRKVVGRGRKKVDFSIIGGIIDDGSIESSNVGENISEIHRLIPKRMLELFVKDEDVEKVINTIMEINSHGNPGDGKIFVMNVFEAVRIRTGEIGTDAI</sequence>
<evidence type="ECO:0000313" key="2">
    <source>
        <dbReference type="Proteomes" id="UP000286268"/>
    </source>
</evidence>
<protein>
    <submittedName>
        <fullName evidence="1">P-II family nitrogen regulator</fullName>
    </submittedName>
</protein>
<dbReference type="GO" id="GO:0005524">
    <property type="term" value="F:ATP binding"/>
    <property type="evidence" value="ECO:0007669"/>
    <property type="project" value="TreeGrafter"/>
</dbReference>
<dbReference type="GO" id="GO:0005829">
    <property type="term" value="C:cytosol"/>
    <property type="evidence" value="ECO:0007669"/>
    <property type="project" value="TreeGrafter"/>
</dbReference>
<reference evidence="1 2" key="1">
    <citation type="submission" date="2018-01" db="EMBL/GenBank/DDBJ databases">
        <title>Genome Sequencing and Assembly of Anaerobacter polyendosporus strain CT4.</title>
        <authorList>
            <person name="Tachaapaikoon C."/>
            <person name="Sutheeworapong S."/>
            <person name="Jenjaroenpun P."/>
            <person name="Wongsurawat T."/>
            <person name="Nookeaw I."/>
            <person name="Cheawchanlertfa P."/>
            <person name="Kosugi A."/>
            <person name="Cheevadhanarak S."/>
            <person name="Ratanakhanokchai K."/>
        </authorList>
    </citation>
    <scope>NUCLEOTIDE SEQUENCE [LARGE SCALE GENOMIC DNA]</scope>
    <source>
        <strain evidence="1 2">CT4</strain>
    </source>
</reference>
<dbReference type="GO" id="GO:0006808">
    <property type="term" value="P:regulation of nitrogen utilization"/>
    <property type="evidence" value="ECO:0007669"/>
    <property type="project" value="InterPro"/>
</dbReference>
<dbReference type="Pfam" id="PF00543">
    <property type="entry name" value="P-II"/>
    <property type="match status" value="1"/>
</dbReference>
<dbReference type="PANTHER" id="PTHR30115:SF11">
    <property type="entry name" value="NITROGEN REGULATORY PROTEIN P-II HOMOLOG"/>
    <property type="match status" value="1"/>
</dbReference>
<evidence type="ECO:0000313" key="1">
    <source>
        <dbReference type="EMBL" id="QAA33629.1"/>
    </source>
</evidence>
<dbReference type="Proteomes" id="UP000286268">
    <property type="component" value="Chromosome"/>
</dbReference>
<name>A0A3R5QW48_9CLOT</name>
<dbReference type="SUPFAM" id="SSF54913">
    <property type="entry name" value="GlnB-like"/>
    <property type="match status" value="1"/>
</dbReference>
<dbReference type="GO" id="GO:0030234">
    <property type="term" value="F:enzyme regulator activity"/>
    <property type="evidence" value="ECO:0007669"/>
    <property type="project" value="InterPro"/>
</dbReference>
<dbReference type="PRINTS" id="PR00340">
    <property type="entry name" value="PIIGLNB"/>
</dbReference>
<organism evidence="1 2">
    <name type="scientific">Clostridium manihotivorum</name>
    <dbReference type="NCBI Taxonomy" id="2320868"/>
    <lineage>
        <taxon>Bacteria</taxon>
        <taxon>Bacillati</taxon>
        <taxon>Bacillota</taxon>
        <taxon>Clostridia</taxon>
        <taxon>Eubacteriales</taxon>
        <taxon>Clostridiaceae</taxon>
        <taxon>Clostridium</taxon>
    </lineage>
</organism>
<accession>A0A3R5QW48</accession>
<dbReference type="EMBL" id="CP025746">
    <property type="protein sequence ID" value="QAA33629.1"/>
    <property type="molecule type" value="Genomic_DNA"/>
</dbReference>
<dbReference type="InterPro" id="IPR002187">
    <property type="entry name" value="N-reg_PII"/>
</dbReference>
<dbReference type="InterPro" id="IPR015867">
    <property type="entry name" value="N-reg_PII/ATP_PRibTrfase_C"/>
</dbReference>
<dbReference type="AlphaFoldDB" id="A0A3R5QW48"/>
<dbReference type="PANTHER" id="PTHR30115">
    <property type="entry name" value="NITROGEN REGULATORY PROTEIN P-II"/>
    <property type="match status" value="1"/>
</dbReference>
<keyword evidence="2" id="KW-1185">Reference proteome</keyword>
<gene>
    <name evidence="1" type="ORF">C1I91_19415</name>
</gene>
<dbReference type="KEGG" id="cmah:C1I91_19415"/>
<dbReference type="SMART" id="SM00938">
    <property type="entry name" value="P-II"/>
    <property type="match status" value="1"/>
</dbReference>
<dbReference type="Gene3D" id="3.30.70.120">
    <property type="match status" value="1"/>
</dbReference>
<proteinExistence type="predicted"/>